<dbReference type="RefSeq" id="XP_009515955.1">
    <property type="nucleotide sequence ID" value="XM_009517660.1"/>
</dbReference>
<evidence type="ECO:0000313" key="2">
    <source>
        <dbReference type="Proteomes" id="UP000002640"/>
    </source>
</evidence>
<dbReference type="EMBL" id="JH159151">
    <property type="protein sequence ID" value="EGZ28680.1"/>
    <property type="molecule type" value="Genomic_DNA"/>
</dbReference>
<feature type="non-terminal residue" evidence="1">
    <location>
        <position position="56"/>
    </location>
</feature>
<organism evidence="1 2">
    <name type="scientific">Phytophthora sojae (strain P6497)</name>
    <name type="common">Soybean stem and root rot agent</name>
    <name type="synonym">Phytophthora megasperma f. sp. glycines</name>
    <dbReference type="NCBI Taxonomy" id="1094619"/>
    <lineage>
        <taxon>Eukaryota</taxon>
        <taxon>Sar</taxon>
        <taxon>Stramenopiles</taxon>
        <taxon>Oomycota</taxon>
        <taxon>Peronosporomycetes</taxon>
        <taxon>Peronosporales</taxon>
        <taxon>Peronosporaceae</taxon>
        <taxon>Phytophthora</taxon>
    </lineage>
</organism>
<accession>G4YG68</accession>
<feature type="non-terminal residue" evidence="1">
    <location>
        <position position="1"/>
    </location>
</feature>
<keyword evidence="2" id="KW-1185">Reference proteome</keyword>
<gene>
    <name evidence="1" type="ORF">PHYSODRAFT_466524</name>
</gene>
<dbReference type="Proteomes" id="UP000002640">
    <property type="component" value="Unassembled WGS sequence"/>
</dbReference>
<name>G4YG68_PHYSP</name>
<sequence>HALKSLRGGTDQYVYRDFPIFKTARNYLQKDTVPASVIAVLMNSTRLHVYHGCYGV</sequence>
<reference evidence="1 2" key="1">
    <citation type="journal article" date="2006" name="Science">
        <title>Phytophthora genome sequences uncover evolutionary origins and mechanisms of pathogenesis.</title>
        <authorList>
            <person name="Tyler B.M."/>
            <person name="Tripathy S."/>
            <person name="Zhang X."/>
            <person name="Dehal P."/>
            <person name="Jiang R.H."/>
            <person name="Aerts A."/>
            <person name="Arredondo F.D."/>
            <person name="Baxter L."/>
            <person name="Bensasson D."/>
            <person name="Beynon J.L."/>
            <person name="Chapman J."/>
            <person name="Damasceno C.M."/>
            <person name="Dorrance A.E."/>
            <person name="Dou D."/>
            <person name="Dickerman A.W."/>
            <person name="Dubchak I.L."/>
            <person name="Garbelotto M."/>
            <person name="Gijzen M."/>
            <person name="Gordon S.G."/>
            <person name="Govers F."/>
            <person name="Grunwald N.J."/>
            <person name="Huang W."/>
            <person name="Ivors K.L."/>
            <person name="Jones R.W."/>
            <person name="Kamoun S."/>
            <person name="Krampis K."/>
            <person name="Lamour K.H."/>
            <person name="Lee M.K."/>
            <person name="McDonald W.H."/>
            <person name="Medina M."/>
            <person name="Meijer H.J."/>
            <person name="Nordberg E.K."/>
            <person name="Maclean D.J."/>
            <person name="Ospina-Giraldo M.D."/>
            <person name="Morris P.F."/>
            <person name="Phuntumart V."/>
            <person name="Putnam N.H."/>
            <person name="Rash S."/>
            <person name="Rose J.K."/>
            <person name="Sakihama Y."/>
            <person name="Salamov A.A."/>
            <person name="Savidor A."/>
            <person name="Scheuring C.F."/>
            <person name="Smith B.M."/>
            <person name="Sobral B.W."/>
            <person name="Terry A."/>
            <person name="Torto-Alalibo T.A."/>
            <person name="Win J."/>
            <person name="Xu Z."/>
            <person name="Zhang H."/>
            <person name="Grigoriev I.V."/>
            <person name="Rokhsar D.S."/>
            <person name="Boore J.L."/>
        </authorList>
    </citation>
    <scope>NUCLEOTIDE SEQUENCE [LARGE SCALE GENOMIC DNA]</scope>
    <source>
        <strain evidence="1 2">P6497</strain>
    </source>
</reference>
<dbReference type="KEGG" id="psoj:PHYSODRAFT_466524"/>
<protein>
    <submittedName>
        <fullName evidence="1">Uncharacterized protein</fullName>
    </submittedName>
</protein>
<evidence type="ECO:0000313" key="1">
    <source>
        <dbReference type="EMBL" id="EGZ28680.1"/>
    </source>
</evidence>
<proteinExistence type="predicted"/>
<dbReference type="AlphaFoldDB" id="G4YG68"/>
<dbReference type="InParanoid" id="G4YG68"/>
<dbReference type="GeneID" id="20653438"/>